<comment type="caution">
    <text evidence="4">The sequence shown here is derived from an EMBL/GenBank/DDBJ whole genome shotgun (WGS) entry which is preliminary data.</text>
</comment>
<dbReference type="Pfam" id="PF00374">
    <property type="entry name" value="NiFeSe_Hases"/>
    <property type="match status" value="1"/>
</dbReference>
<feature type="domain" description="NADH-quinone oxidoreductase subunit D" evidence="3">
    <location>
        <begin position="298"/>
        <end position="371"/>
    </location>
</feature>
<gene>
    <name evidence="4" type="ORF">ENP86_06225</name>
</gene>
<name>A0A7V1EI58_UNCW3</name>
<dbReference type="AlphaFoldDB" id="A0A7V1EI58"/>
<dbReference type="SUPFAM" id="SSF56762">
    <property type="entry name" value="HydB/Nqo4-like"/>
    <property type="match status" value="1"/>
</dbReference>
<dbReference type="InterPro" id="IPR001501">
    <property type="entry name" value="Ni-dep_hyd_lsu"/>
</dbReference>
<evidence type="ECO:0000259" key="3">
    <source>
        <dbReference type="Pfam" id="PF00346"/>
    </source>
</evidence>
<dbReference type="GO" id="GO:0048038">
    <property type="term" value="F:quinone binding"/>
    <property type="evidence" value="ECO:0007669"/>
    <property type="project" value="InterPro"/>
</dbReference>
<dbReference type="InterPro" id="IPR001135">
    <property type="entry name" value="NADH_Q_OxRdtase_suD"/>
</dbReference>
<dbReference type="GO" id="GO:0051287">
    <property type="term" value="F:NAD binding"/>
    <property type="evidence" value="ECO:0007669"/>
    <property type="project" value="InterPro"/>
</dbReference>
<evidence type="ECO:0000313" key="4">
    <source>
        <dbReference type="EMBL" id="HDY59132.1"/>
    </source>
</evidence>
<keyword evidence="2" id="KW-0460">Magnesium</keyword>
<dbReference type="GO" id="GO:0016651">
    <property type="term" value="F:oxidoreductase activity, acting on NAD(P)H"/>
    <property type="evidence" value="ECO:0007669"/>
    <property type="project" value="InterPro"/>
</dbReference>
<feature type="domain" description="NADH-quinone oxidoreductase subunit D" evidence="3">
    <location>
        <begin position="130"/>
        <end position="294"/>
    </location>
</feature>
<feature type="binding site" evidence="2">
    <location>
        <position position="57"/>
    </location>
    <ligand>
        <name>Mg(2+)</name>
        <dbReference type="ChEBI" id="CHEBI:18420"/>
    </ligand>
</feature>
<dbReference type="PANTHER" id="PTHR43485:SF1">
    <property type="entry name" value="FORMATE HYDROGENLYASE SUBUNIT 5-RELATED"/>
    <property type="match status" value="1"/>
</dbReference>
<dbReference type="EMBL" id="DSKY01000015">
    <property type="protein sequence ID" value="HDY59132.1"/>
    <property type="molecule type" value="Genomic_DNA"/>
</dbReference>
<feature type="binding site" evidence="2">
    <location>
        <position position="79"/>
    </location>
    <ligand>
        <name>Fe cation</name>
        <dbReference type="ChEBI" id="CHEBI:24875"/>
    </ligand>
</feature>
<feature type="binding site" evidence="2">
    <location>
        <position position="368"/>
    </location>
    <ligand>
        <name>Fe cation</name>
        <dbReference type="ChEBI" id="CHEBI:24875"/>
    </ligand>
</feature>
<sequence>MNSENAKSEIRNPKYRVVPIGPYHPLQEEPEFFKLIVEGEKVVDLEINIGYNHRGHEYIAQTMTFDQVPFLVERICGICSDSHPYAYSLAVEDILKIQPPPRAQYIRTIIGELERIHSHYLWLGLAGHFIGYNTVWMWVWRYREPLLDLFELIMGNRNHYAINKIGGARRDILPEDYPKIEKYLDLIEEKTKMFTNAVLDDPVIRARLEGVGVLSKEDAIAYGVLGPTARASGVAIDVRKDDPYDAYDKVNWDIVVFEEGDVLAKAKVRLLECFESIKIVRQCLKNMPDGPIETRIEDIPPGEGIGRHEAPRGEVFHYVRSDGSNMPVRHKIRAPSYMNIASNVVAVKGYSIADAALVLAAVDPCYCCTERTIVYENGKKKYTGKDLLFLSHKKTEELKRRYRR</sequence>
<keyword evidence="2" id="KW-0533">Nickel</keyword>
<keyword evidence="2" id="KW-0408">Iron</keyword>
<comment type="cofactor">
    <cofactor evidence="2">
        <name>Fe cation</name>
        <dbReference type="ChEBI" id="CHEBI:24875"/>
    </cofactor>
</comment>
<protein>
    <submittedName>
        <fullName evidence="4">NADH:ubiquinone oxidoreductase</fullName>
    </submittedName>
</protein>
<dbReference type="Gene3D" id="1.10.645.10">
    <property type="entry name" value="Cytochrome-c3 Hydrogenase, chain B"/>
    <property type="match status" value="1"/>
</dbReference>
<organism evidence="4">
    <name type="scientific">candidate division WOR-3 bacterium</name>
    <dbReference type="NCBI Taxonomy" id="2052148"/>
    <lineage>
        <taxon>Bacteria</taxon>
        <taxon>Bacteria division WOR-3</taxon>
    </lineage>
</organism>
<dbReference type="Pfam" id="PF00346">
    <property type="entry name" value="Complex1_49kDa"/>
    <property type="match status" value="2"/>
</dbReference>
<feature type="binding site" evidence="2">
    <location>
        <position position="365"/>
    </location>
    <ligand>
        <name>Ni(2+)</name>
        <dbReference type="ChEBI" id="CHEBI:49786"/>
    </ligand>
</feature>
<comment type="cofactor">
    <cofactor evidence="2">
        <name>Ni(2+)</name>
        <dbReference type="ChEBI" id="CHEBI:49786"/>
    </cofactor>
</comment>
<keyword evidence="4" id="KW-0830">Ubiquinone</keyword>
<dbReference type="GO" id="GO:0016151">
    <property type="term" value="F:nickel cation binding"/>
    <property type="evidence" value="ECO:0007669"/>
    <property type="project" value="InterPro"/>
</dbReference>
<reference evidence="4" key="1">
    <citation type="journal article" date="2020" name="mSystems">
        <title>Genome- and Community-Level Interaction Insights into Carbon Utilization and Element Cycling Functions of Hydrothermarchaeota in Hydrothermal Sediment.</title>
        <authorList>
            <person name="Zhou Z."/>
            <person name="Liu Y."/>
            <person name="Xu W."/>
            <person name="Pan J."/>
            <person name="Luo Z.H."/>
            <person name="Li M."/>
        </authorList>
    </citation>
    <scope>NUCLEOTIDE SEQUENCE [LARGE SCALE GENOMIC DNA]</scope>
    <source>
        <strain evidence="4">SpSt-258</strain>
    </source>
</reference>
<keyword evidence="1" id="KW-0560">Oxidoreductase</keyword>
<feature type="binding site" evidence="2">
    <location>
        <position position="79"/>
    </location>
    <ligand>
        <name>Ni(2+)</name>
        <dbReference type="ChEBI" id="CHEBI:49786"/>
    </ligand>
</feature>
<keyword evidence="2" id="KW-0479">Metal-binding</keyword>
<evidence type="ECO:0000256" key="2">
    <source>
        <dbReference type="PIRSR" id="PIRSR601501-1"/>
    </source>
</evidence>
<accession>A0A7V1EI58</accession>
<feature type="binding site" evidence="2">
    <location>
        <position position="332"/>
    </location>
    <ligand>
        <name>Mg(2+)</name>
        <dbReference type="ChEBI" id="CHEBI:18420"/>
    </ligand>
</feature>
<dbReference type="InterPro" id="IPR029014">
    <property type="entry name" value="NiFe-Hase_large"/>
</dbReference>
<dbReference type="PANTHER" id="PTHR43485">
    <property type="entry name" value="HYDROGENASE-4 COMPONENT G"/>
    <property type="match status" value="1"/>
</dbReference>
<evidence type="ECO:0000256" key="1">
    <source>
        <dbReference type="ARBA" id="ARBA00023002"/>
    </source>
</evidence>
<dbReference type="InterPro" id="IPR052197">
    <property type="entry name" value="ComplexI_49kDa-like"/>
</dbReference>
<feature type="binding site" evidence="2">
    <location>
        <position position="76"/>
    </location>
    <ligand>
        <name>Ni(2+)</name>
        <dbReference type="ChEBI" id="CHEBI:49786"/>
    </ligand>
</feature>
<proteinExistence type="predicted"/>